<dbReference type="EMBL" id="MFBJ01000016">
    <property type="protein sequence ID" value="OGD96800.1"/>
    <property type="molecule type" value="Genomic_DNA"/>
</dbReference>
<dbReference type="InterPro" id="IPR043502">
    <property type="entry name" value="DNA/RNA_pol_sf"/>
</dbReference>
<dbReference type="AlphaFoldDB" id="A0A1F5GXZ0"/>
<evidence type="ECO:0000313" key="2">
    <source>
        <dbReference type="EMBL" id="OGD96800.1"/>
    </source>
</evidence>
<evidence type="ECO:0000259" key="1">
    <source>
        <dbReference type="PROSITE" id="PS50878"/>
    </source>
</evidence>
<dbReference type="InterPro" id="IPR000477">
    <property type="entry name" value="RT_dom"/>
</dbReference>
<protein>
    <recommendedName>
        <fullName evidence="1">Reverse transcriptase domain-containing protein</fullName>
    </recommendedName>
</protein>
<gene>
    <name evidence="2" type="ORF">A3F02_00230</name>
</gene>
<proteinExistence type="predicted"/>
<organism evidence="2 3">
    <name type="scientific">Candidatus Curtissbacteria bacterium RIFCSPHIGHO2_12_FULL_38_9b</name>
    <dbReference type="NCBI Taxonomy" id="1797720"/>
    <lineage>
        <taxon>Bacteria</taxon>
        <taxon>Candidatus Curtissiibacteriota</taxon>
    </lineage>
</organism>
<name>A0A1F5GXZ0_9BACT</name>
<dbReference type="Pfam" id="PF00078">
    <property type="entry name" value="RVT_1"/>
    <property type="match status" value="1"/>
</dbReference>
<dbReference type="Proteomes" id="UP000176666">
    <property type="component" value="Unassembled WGS sequence"/>
</dbReference>
<dbReference type="PROSITE" id="PS50878">
    <property type="entry name" value="RT_POL"/>
    <property type="match status" value="1"/>
</dbReference>
<comment type="caution">
    <text evidence="2">The sequence shown here is derived from an EMBL/GenBank/DDBJ whole genome shotgun (WGS) entry which is preliminary data.</text>
</comment>
<feature type="domain" description="Reverse transcriptase" evidence="1">
    <location>
        <begin position="1"/>
        <end position="74"/>
    </location>
</feature>
<evidence type="ECO:0000313" key="3">
    <source>
        <dbReference type="Proteomes" id="UP000176666"/>
    </source>
</evidence>
<accession>A0A1F5GXZ0</accession>
<reference evidence="2 3" key="1">
    <citation type="journal article" date="2016" name="Nat. Commun.">
        <title>Thousands of microbial genomes shed light on interconnected biogeochemical processes in an aquifer system.</title>
        <authorList>
            <person name="Anantharaman K."/>
            <person name="Brown C.T."/>
            <person name="Hug L.A."/>
            <person name="Sharon I."/>
            <person name="Castelle C.J."/>
            <person name="Probst A.J."/>
            <person name="Thomas B.C."/>
            <person name="Singh A."/>
            <person name="Wilkins M.J."/>
            <person name="Karaoz U."/>
            <person name="Brodie E.L."/>
            <person name="Williams K.H."/>
            <person name="Hubbard S.S."/>
            <person name="Banfield J.F."/>
        </authorList>
    </citation>
    <scope>NUCLEOTIDE SEQUENCE [LARGE SCALE GENOMIC DNA]</scope>
</reference>
<dbReference type="SUPFAM" id="SSF56672">
    <property type="entry name" value="DNA/RNA polymerases"/>
    <property type="match status" value="1"/>
</dbReference>
<sequence length="132" mass="15968">MNELDQFVKHELKIKLYIRYADDFLILDKSKQSLLHCFETVKCYLEDQLKLEIHPNKIFLRKHSWGIDFCGYIILPHYILPRTTTKRRIIRKVLRKTLSGQSIQSYLGYFSYANSHFLTQRLKNQIWFRQNG</sequence>